<evidence type="ECO:0000313" key="3">
    <source>
        <dbReference type="Proteomes" id="UP000649955"/>
    </source>
</evidence>
<evidence type="ECO:0000256" key="1">
    <source>
        <dbReference type="SAM" id="MobiDB-lite"/>
    </source>
</evidence>
<dbReference type="EMBL" id="BNAW01000050">
    <property type="protein sequence ID" value="GHG41258.1"/>
    <property type="molecule type" value="Genomic_DNA"/>
</dbReference>
<comment type="caution">
    <text evidence="2">The sequence shown here is derived from an EMBL/GenBank/DDBJ whole genome shotgun (WGS) entry which is preliminary data.</text>
</comment>
<evidence type="ECO:0008006" key="4">
    <source>
        <dbReference type="Google" id="ProtNLM"/>
    </source>
</evidence>
<keyword evidence="3" id="KW-1185">Reference proteome</keyword>
<gene>
    <name evidence="2" type="ORF">GCM10017567_73480</name>
</gene>
<reference evidence="3" key="1">
    <citation type="journal article" date="2019" name="Int. J. Syst. Evol. Microbiol.">
        <title>The Global Catalogue of Microorganisms (GCM) 10K type strain sequencing project: providing services to taxonomists for standard genome sequencing and annotation.</title>
        <authorList>
            <consortium name="The Broad Institute Genomics Platform"/>
            <consortium name="The Broad Institute Genome Sequencing Center for Infectious Disease"/>
            <person name="Wu L."/>
            <person name="Ma J."/>
        </authorList>
    </citation>
    <scope>NUCLEOTIDE SEQUENCE [LARGE SCALE GENOMIC DNA]</scope>
    <source>
        <strain evidence="3">CGMCC 4.7680</strain>
    </source>
</reference>
<feature type="compositionally biased region" description="Acidic residues" evidence="1">
    <location>
        <begin position="12"/>
        <end position="27"/>
    </location>
</feature>
<proteinExistence type="predicted"/>
<organism evidence="2 3">
    <name type="scientific">Amycolatopsis bullii</name>
    <dbReference type="NCBI Taxonomy" id="941987"/>
    <lineage>
        <taxon>Bacteria</taxon>
        <taxon>Bacillati</taxon>
        <taxon>Actinomycetota</taxon>
        <taxon>Actinomycetes</taxon>
        <taxon>Pseudonocardiales</taxon>
        <taxon>Pseudonocardiaceae</taxon>
        <taxon>Amycolatopsis</taxon>
    </lineage>
</organism>
<dbReference type="InterPro" id="IPR025449">
    <property type="entry name" value="JetB"/>
</dbReference>
<name>A0ABQ3KPV2_9PSEU</name>
<accession>A0ABQ3KPV2</accession>
<evidence type="ECO:0000313" key="2">
    <source>
        <dbReference type="EMBL" id="GHG41258.1"/>
    </source>
</evidence>
<sequence length="241" mass="26727">MSDETAGSSGAEFDDDTGFIDEPGDAIEPEEGESTFALFEGDTGGLSLAQRRALVILLKNRFISAAQHPAEWRVIREDPAPIKARLNDLFLDLHLDRHFEVAFKRQAVAEGGAKEFPTLLHDTAYTREETIMLVFLRHRFQSEQAAGHDDVTIERDELIAHVASFRPASATNRSGDEAKAVNAVESLLKAKVLARTNDPTRLRVSPVIAVLLPLSRLHELWEWLIDENRADAAVAESEMTS</sequence>
<protein>
    <recommendedName>
        <fullName evidence="4">DUF4194 domain-containing protein</fullName>
    </recommendedName>
</protein>
<dbReference type="RefSeq" id="WP_191315928.1">
    <property type="nucleotide sequence ID" value="NZ_BNAW01000050.1"/>
</dbReference>
<dbReference type="Pfam" id="PF13835">
    <property type="entry name" value="DUF4194"/>
    <property type="match status" value="1"/>
</dbReference>
<feature type="region of interest" description="Disordered" evidence="1">
    <location>
        <begin position="1"/>
        <end position="27"/>
    </location>
</feature>
<dbReference type="Proteomes" id="UP000649955">
    <property type="component" value="Unassembled WGS sequence"/>
</dbReference>